<dbReference type="OrthoDB" id="1274006at2"/>
<dbReference type="AlphaFoldDB" id="A0A553E506"/>
<comment type="caution">
    <text evidence="1">The sequence shown here is derived from an EMBL/GenBank/DDBJ whole genome shotgun (WGS) entry which is preliminary data.</text>
</comment>
<gene>
    <name evidence="1" type="ORF">FNW21_07580</name>
</gene>
<name>A0A553E506_9FLAO</name>
<sequence length="253" mass="28647">MKKYLFVFLFAVSYCFSQSVNDYETVLIPLKFDFTKSENQYRLSTLSKFNLNKAGFQAFYTSESLPKANNDRCSLLYYDVIKEKSFLTTKLHVVFKDCNGKIVFQSVNGMSKEKDYQLAYTEALNEAFESVYALQYKYSPVANTLIPAVPIVPAVPVIAAVAVPVIAIPTSTADSKAEITSTDLLYAQPSSNGFQLVDSTPKVVIKIYKTSVKDYYTAVKGTIQGVFITKDKQWFFEYYQDDKLISEKISVKF</sequence>
<evidence type="ECO:0000313" key="1">
    <source>
        <dbReference type="EMBL" id="TRX40060.1"/>
    </source>
</evidence>
<organism evidence="1 2">
    <name type="scientific">Flavobacterium restrictum</name>
    <dbReference type="NCBI Taxonomy" id="2594428"/>
    <lineage>
        <taxon>Bacteria</taxon>
        <taxon>Pseudomonadati</taxon>
        <taxon>Bacteroidota</taxon>
        <taxon>Flavobacteriia</taxon>
        <taxon>Flavobacteriales</taxon>
        <taxon>Flavobacteriaceae</taxon>
        <taxon>Flavobacterium</taxon>
    </lineage>
</organism>
<evidence type="ECO:0000313" key="2">
    <source>
        <dbReference type="Proteomes" id="UP000316371"/>
    </source>
</evidence>
<accession>A0A553E506</accession>
<protein>
    <submittedName>
        <fullName evidence="1">Uncharacterized protein</fullName>
    </submittedName>
</protein>
<dbReference type="Proteomes" id="UP000316371">
    <property type="component" value="Unassembled WGS sequence"/>
</dbReference>
<dbReference type="RefSeq" id="WP_144256140.1">
    <property type="nucleotide sequence ID" value="NZ_VJZT01000006.1"/>
</dbReference>
<reference evidence="1 2" key="1">
    <citation type="submission" date="2019-07" db="EMBL/GenBank/DDBJ databases">
        <title>Novel species of Flavobacterium.</title>
        <authorList>
            <person name="Liu Q."/>
            <person name="Xin Y.-H."/>
        </authorList>
    </citation>
    <scope>NUCLEOTIDE SEQUENCE [LARGE SCALE GENOMIC DNA]</scope>
    <source>
        <strain evidence="1 2">LB1R34</strain>
    </source>
</reference>
<dbReference type="EMBL" id="VJZT01000006">
    <property type="protein sequence ID" value="TRX40060.1"/>
    <property type="molecule type" value="Genomic_DNA"/>
</dbReference>
<keyword evidence="2" id="KW-1185">Reference proteome</keyword>
<proteinExistence type="predicted"/>